<feature type="coiled-coil region" evidence="1">
    <location>
        <begin position="658"/>
        <end position="685"/>
    </location>
</feature>
<dbReference type="Proteomes" id="UP000315647">
    <property type="component" value="Chromosome"/>
</dbReference>
<keyword evidence="6" id="KW-1185">Reference proteome</keyword>
<dbReference type="Pfam" id="PF13385">
    <property type="entry name" value="Laminin_G_3"/>
    <property type="match status" value="1"/>
</dbReference>
<dbReference type="InterPro" id="IPR013320">
    <property type="entry name" value="ConA-like_dom_sf"/>
</dbReference>
<dbReference type="InterPro" id="IPR011429">
    <property type="entry name" value="Cyt_c_Planctomycete-type"/>
</dbReference>
<accession>A0A517Q0S7</accession>
<feature type="domain" description="Cytochrome C Planctomycete-type" evidence="4">
    <location>
        <begin position="51"/>
        <end position="104"/>
    </location>
</feature>
<name>A0A517Q0S7_9PLAN</name>
<evidence type="ECO:0000259" key="4">
    <source>
        <dbReference type="Pfam" id="PF07635"/>
    </source>
</evidence>
<dbReference type="InterPro" id="IPR022655">
    <property type="entry name" value="DUF1553"/>
</dbReference>
<sequence length="1019" mass="114015">MHAGEKVWVALALFLALAIPGLSRADELFENPERVQTDFDRAIAPLIAGRCLDCHAGLDPKGGLDLSRRASTFQGGETGGAVEAGKPDESLLWQYIESDAMPPEHPLSDKEKQLFRRWITAGAPWGTDPIDAFSKTTEKRAGYDWWSLQPLKKPRVPEVQDPKGLWGKNPIDAFVLQRLKEHGLQPRAPADRRALIRRLYYSVIGLPPEPEEVEAFVQDKSPDAYEKLVDRLLASPHYGEHWARHWLDVVRFGESNGFERDQPRENAWHYRNWVIRALNEDLPYDQFVRQQLAGDLLEPDDPGAVKATGFLVAGPHDVVIPQSKLMRATMKQDELEDIVGVTAQTFLGLTVNCARCHDHKFDPISQQEYYQFAAALSGVAHGERNLPDPAYEKAQRDLVQREKTLRDVQGQLFQLEALARQRVLASRKQQGNADEALLISSPIAAWDFRRGTDDLVRGLRGILQGSAKQTPDGLVLDGNRSFLKTEPLSADLGTKTLEAWVKLSDLQQRGGGVLSVQTTDGNIFDAIVFAEQQPGHWLAGSDHFNRTKSFQGPPEKTASEKEVQIAIVYAADGTITAYRNGTAYGSSYRSRGLQSFPSGKTQVLFGLRHGSPGGNRLLKGVISQARLYDRALTPEEIRASAQWGGVFFSEAELQAAMTEGQQKERQTLRSQRAELQAEIKQLQAVQPTKVYAALSRDPGVSHLLRRGSVAAPAGVVQPGGLQAIRGLEGDLKLAPESSDRDRRLRFARWVTDAQNPLFARVIVNRIWHYHFGQGLVNTPNDFGFNGGRCSHPELLDWLAIQLKENNWSLKALQREILLSATFRQSSEVDLEAMKVDADNRWLWRKSPQRIEAESIRDSILKVAGKLNSEVGGRGYQDVKSYFFKGTQFYEPLDPVGDEFNRRSIYRFSARGGRHPLLETFDCPDPSTTTPDRASTTTPLQALSLMNDSFVLRMSDRLAARVKERSGNDPKQQVEELFLLVYQRPPCPEEAAVSREFVSQHGLSALCRVLLNSNEFLYVN</sequence>
<dbReference type="Gene3D" id="2.60.120.200">
    <property type="match status" value="1"/>
</dbReference>
<feature type="domain" description="DUF1549" evidence="2">
    <location>
        <begin position="170"/>
        <end position="379"/>
    </location>
</feature>
<evidence type="ECO:0000259" key="3">
    <source>
        <dbReference type="Pfam" id="PF07587"/>
    </source>
</evidence>
<dbReference type="PANTHER" id="PTHR35889:SF3">
    <property type="entry name" value="F-BOX DOMAIN-CONTAINING PROTEIN"/>
    <property type="match status" value="1"/>
</dbReference>
<dbReference type="Pfam" id="PF07587">
    <property type="entry name" value="PSD1"/>
    <property type="match status" value="1"/>
</dbReference>
<gene>
    <name evidence="5" type="ORF">Enr10x_05420</name>
</gene>
<evidence type="ECO:0000313" key="6">
    <source>
        <dbReference type="Proteomes" id="UP000315647"/>
    </source>
</evidence>
<dbReference type="PANTHER" id="PTHR35889">
    <property type="entry name" value="CYCLOINULO-OLIGOSACCHARIDE FRUCTANOTRANSFERASE-RELATED"/>
    <property type="match status" value="1"/>
</dbReference>
<dbReference type="AlphaFoldDB" id="A0A517Q0S7"/>
<evidence type="ECO:0000256" key="1">
    <source>
        <dbReference type="SAM" id="Coils"/>
    </source>
</evidence>
<proteinExistence type="predicted"/>
<dbReference type="SUPFAM" id="SSF49899">
    <property type="entry name" value="Concanavalin A-like lectins/glucanases"/>
    <property type="match status" value="1"/>
</dbReference>
<evidence type="ECO:0000259" key="2">
    <source>
        <dbReference type="Pfam" id="PF07583"/>
    </source>
</evidence>
<organism evidence="5 6">
    <name type="scientific">Gimesia panareensis</name>
    <dbReference type="NCBI Taxonomy" id="2527978"/>
    <lineage>
        <taxon>Bacteria</taxon>
        <taxon>Pseudomonadati</taxon>
        <taxon>Planctomycetota</taxon>
        <taxon>Planctomycetia</taxon>
        <taxon>Planctomycetales</taxon>
        <taxon>Planctomycetaceae</taxon>
        <taxon>Gimesia</taxon>
    </lineage>
</organism>
<dbReference type="Pfam" id="PF07583">
    <property type="entry name" value="PSCyt2"/>
    <property type="match status" value="1"/>
</dbReference>
<evidence type="ECO:0000313" key="5">
    <source>
        <dbReference type="EMBL" id="QDT25247.1"/>
    </source>
</evidence>
<keyword evidence="1" id="KW-0175">Coiled coil</keyword>
<protein>
    <submittedName>
        <fullName evidence="5">Planctomycete cytochrome C</fullName>
    </submittedName>
</protein>
<feature type="domain" description="DUF1553" evidence="3">
    <location>
        <begin position="742"/>
        <end position="996"/>
    </location>
</feature>
<dbReference type="Pfam" id="PF07635">
    <property type="entry name" value="PSCyt1"/>
    <property type="match status" value="1"/>
</dbReference>
<reference evidence="5 6" key="1">
    <citation type="submission" date="2019-03" db="EMBL/GenBank/DDBJ databases">
        <title>Deep-cultivation of Planctomycetes and their phenomic and genomic characterization uncovers novel biology.</title>
        <authorList>
            <person name="Wiegand S."/>
            <person name="Jogler M."/>
            <person name="Boedeker C."/>
            <person name="Pinto D."/>
            <person name="Vollmers J."/>
            <person name="Rivas-Marin E."/>
            <person name="Kohn T."/>
            <person name="Peeters S.H."/>
            <person name="Heuer A."/>
            <person name="Rast P."/>
            <person name="Oberbeckmann S."/>
            <person name="Bunk B."/>
            <person name="Jeske O."/>
            <person name="Meyerdierks A."/>
            <person name="Storesund J.E."/>
            <person name="Kallscheuer N."/>
            <person name="Luecker S."/>
            <person name="Lage O.M."/>
            <person name="Pohl T."/>
            <person name="Merkel B.J."/>
            <person name="Hornburger P."/>
            <person name="Mueller R.-W."/>
            <person name="Bruemmer F."/>
            <person name="Labrenz M."/>
            <person name="Spormann A.M."/>
            <person name="Op den Camp H."/>
            <person name="Overmann J."/>
            <person name="Amann R."/>
            <person name="Jetten M.S.M."/>
            <person name="Mascher T."/>
            <person name="Medema M.H."/>
            <person name="Devos D.P."/>
            <person name="Kaster A.-K."/>
            <person name="Ovreas L."/>
            <person name="Rohde M."/>
            <person name="Galperin M.Y."/>
            <person name="Jogler C."/>
        </authorList>
    </citation>
    <scope>NUCLEOTIDE SEQUENCE [LARGE SCALE GENOMIC DNA]</scope>
    <source>
        <strain evidence="5 6">Enr10</strain>
    </source>
</reference>
<dbReference type="RefSeq" id="WP_145448065.1">
    <property type="nucleotide sequence ID" value="NZ_CP037421.1"/>
</dbReference>
<dbReference type="InterPro" id="IPR011444">
    <property type="entry name" value="DUF1549"/>
</dbReference>
<dbReference type="EMBL" id="CP037421">
    <property type="protein sequence ID" value="QDT25247.1"/>
    <property type="molecule type" value="Genomic_DNA"/>
</dbReference>